<proteinExistence type="predicted"/>
<organism evidence="1 2">
    <name type="scientific">Mucuna pruriens</name>
    <name type="common">Velvet bean</name>
    <name type="synonym">Dolichos pruriens</name>
    <dbReference type="NCBI Taxonomy" id="157652"/>
    <lineage>
        <taxon>Eukaryota</taxon>
        <taxon>Viridiplantae</taxon>
        <taxon>Streptophyta</taxon>
        <taxon>Embryophyta</taxon>
        <taxon>Tracheophyta</taxon>
        <taxon>Spermatophyta</taxon>
        <taxon>Magnoliopsida</taxon>
        <taxon>eudicotyledons</taxon>
        <taxon>Gunneridae</taxon>
        <taxon>Pentapetalae</taxon>
        <taxon>rosids</taxon>
        <taxon>fabids</taxon>
        <taxon>Fabales</taxon>
        <taxon>Fabaceae</taxon>
        <taxon>Papilionoideae</taxon>
        <taxon>50 kb inversion clade</taxon>
        <taxon>NPAAA clade</taxon>
        <taxon>indigoferoid/millettioid clade</taxon>
        <taxon>Phaseoleae</taxon>
        <taxon>Mucuna</taxon>
    </lineage>
</organism>
<comment type="caution">
    <text evidence="1">The sequence shown here is derived from an EMBL/GenBank/DDBJ whole genome shotgun (WGS) entry which is preliminary data.</text>
</comment>
<accession>A0A371G4H3</accession>
<sequence length="103" mass="11983">MKGENLKEYLVKFNSVMVQFSNSLELRRPSSMEEIRTQAEKKHINAEKDLANHLETKCQLLAPQVKPNHKVLVRAHPHEGGYKLQSRPHDELVQFIPLKTKRT</sequence>
<evidence type="ECO:0000313" key="2">
    <source>
        <dbReference type="Proteomes" id="UP000257109"/>
    </source>
</evidence>
<dbReference type="EMBL" id="QJKJ01006804">
    <property type="protein sequence ID" value="RDX85407.1"/>
    <property type="molecule type" value="Genomic_DNA"/>
</dbReference>
<evidence type="ECO:0000313" key="1">
    <source>
        <dbReference type="EMBL" id="RDX85407.1"/>
    </source>
</evidence>
<gene>
    <name evidence="1" type="ORF">CR513_33410</name>
</gene>
<keyword evidence="2" id="KW-1185">Reference proteome</keyword>
<dbReference type="AlphaFoldDB" id="A0A371G4H3"/>
<evidence type="ECO:0008006" key="3">
    <source>
        <dbReference type="Google" id="ProtNLM"/>
    </source>
</evidence>
<dbReference type="Proteomes" id="UP000257109">
    <property type="component" value="Unassembled WGS sequence"/>
</dbReference>
<feature type="non-terminal residue" evidence="1">
    <location>
        <position position="1"/>
    </location>
</feature>
<reference evidence="1" key="1">
    <citation type="submission" date="2018-05" db="EMBL/GenBank/DDBJ databases">
        <title>Draft genome of Mucuna pruriens seed.</title>
        <authorList>
            <person name="Nnadi N.E."/>
            <person name="Vos R."/>
            <person name="Hasami M.H."/>
            <person name="Devisetty U.K."/>
            <person name="Aguiy J.C."/>
        </authorList>
    </citation>
    <scope>NUCLEOTIDE SEQUENCE [LARGE SCALE GENOMIC DNA]</scope>
    <source>
        <strain evidence="1">JCA_2017</strain>
    </source>
</reference>
<dbReference type="OrthoDB" id="1740536at2759"/>
<name>A0A371G4H3_MUCPR</name>
<protein>
    <recommendedName>
        <fullName evidence="3">Retrotransposon gag domain-containing protein</fullName>
    </recommendedName>
</protein>